<dbReference type="PROSITE" id="PS00392">
    <property type="entry name" value="DDC_GAD_HDC_YDC"/>
    <property type="match status" value="1"/>
</dbReference>
<dbReference type="Gene3D" id="3.40.640.10">
    <property type="entry name" value="Type I PLP-dependent aspartate aminotransferase-like (Major domain)"/>
    <property type="match status" value="1"/>
</dbReference>
<proteinExistence type="inferred from homology"/>
<comment type="cofactor">
    <cofactor evidence="1 6">
        <name>pyridoxal 5'-phosphate</name>
        <dbReference type="ChEBI" id="CHEBI:597326"/>
    </cofactor>
</comment>
<evidence type="ECO:0000256" key="5">
    <source>
        <dbReference type="ARBA" id="ARBA00023239"/>
    </source>
</evidence>
<gene>
    <name evidence="7" type="ORF">ACE1CC_10800</name>
</gene>
<dbReference type="GO" id="GO:0008483">
    <property type="term" value="F:transaminase activity"/>
    <property type="evidence" value="ECO:0007669"/>
    <property type="project" value="UniProtKB-KW"/>
</dbReference>
<dbReference type="Proteomes" id="UP001576774">
    <property type="component" value="Unassembled WGS sequence"/>
</dbReference>
<dbReference type="RefSeq" id="WP_413270463.1">
    <property type="nucleotide sequence ID" value="NZ_JBHFNQ010000086.1"/>
</dbReference>
<keyword evidence="3" id="KW-0210">Decarboxylase</keyword>
<evidence type="ECO:0000256" key="2">
    <source>
        <dbReference type="ARBA" id="ARBA00009533"/>
    </source>
</evidence>
<dbReference type="InterPro" id="IPR021115">
    <property type="entry name" value="Pyridoxal-P_BS"/>
</dbReference>
<accession>A0ABV4X4J6</accession>
<dbReference type="Gene3D" id="3.90.1150.10">
    <property type="entry name" value="Aspartate Aminotransferase, domain 1"/>
    <property type="match status" value="1"/>
</dbReference>
<dbReference type="Gene3D" id="1.20.1650.10">
    <property type="entry name" value="PLP-dependent transferases"/>
    <property type="match status" value="1"/>
</dbReference>
<dbReference type="EMBL" id="JBHFNQ010000086">
    <property type="protein sequence ID" value="MFB2877362.1"/>
    <property type="molecule type" value="Genomic_DNA"/>
</dbReference>
<organism evidence="7 8">
    <name type="scientific">Floridaenema aerugineum BLCC-F46</name>
    <dbReference type="NCBI Taxonomy" id="3153654"/>
    <lineage>
        <taxon>Bacteria</taxon>
        <taxon>Bacillati</taxon>
        <taxon>Cyanobacteriota</taxon>
        <taxon>Cyanophyceae</taxon>
        <taxon>Oscillatoriophycideae</taxon>
        <taxon>Aerosakkonematales</taxon>
        <taxon>Aerosakkonemataceae</taxon>
        <taxon>Floridanema</taxon>
        <taxon>Floridanema aerugineum</taxon>
    </lineage>
</organism>
<keyword evidence="7" id="KW-0032">Aminotransferase</keyword>
<dbReference type="InterPro" id="IPR015424">
    <property type="entry name" value="PyrdxlP-dep_Trfase"/>
</dbReference>
<name>A0ABV4X4J6_9CYAN</name>
<keyword evidence="5 6" id="KW-0456">Lyase</keyword>
<evidence type="ECO:0000256" key="1">
    <source>
        <dbReference type="ARBA" id="ARBA00001933"/>
    </source>
</evidence>
<keyword evidence="8" id="KW-1185">Reference proteome</keyword>
<dbReference type="Pfam" id="PF00282">
    <property type="entry name" value="Pyridoxal_deC"/>
    <property type="match status" value="1"/>
</dbReference>
<dbReference type="InterPro" id="IPR015422">
    <property type="entry name" value="PyrdxlP-dep_Trfase_small"/>
</dbReference>
<dbReference type="InterPro" id="IPR002129">
    <property type="entry name" value="PyrdxlP-dep_de-COase"/>
</dbReference>
<protein>
    <submittedName>
        <fullName evidence="7">Aspartate aminotransferase family protein</fullName>
    </submittedName>
</protein>
<keyword evidence="7" id="KW-0808">Transferase</keyword>
<evidence type="ECO:0000256" key="6">
    <source>
        <dbReference type="RuleBase" id="RU000382"/>
    </source>
</evidence>
<dbReference type="PANTHER" id="PTHR45677">
    <property type="entry name" value="GLUTAMATE DECARBOXYLASE-RELATED"/>
    <property type="match status" value="1"/>
</dbReference>
<reference evidence="7 8" key="1">
    <citation type="submission" date="2024-09" db="EMBL/GenBank/DDBJ databases">
        <title>Floridaenema gen nov. (Aerosakkonemataceae, Aerosakkonematales ord. nov., Cyanobacteria) from benthic tropical and subtropical fresh waters, with the description of four new species.</title>
        <authorList>
            <person name="Moretto J.A."/>
            <person name="Berthold D.E."/>
            <person name="Lefler F.W."/>
            <person name="Huang I.-S."/>
            <person name="Laughinghouse H. IV."/>
        </authorList>
    </citation>
    <scope>NUCLEOTIDE SEQUENCE [LARGE SCALE GENOMIC DNA]</scope>
    <source>
        <strain evidence="7 8">BLCC-F46</strain>
    </source>
</reference>
<dbReference type="PANTHER" id="PTHR45677:SF8">
    <property type="entry name" value="CYSTEINE SULFINIC ACID DECARBOXYLASE"/>
    <property type="match status" value="1"/>
</dbReference>
<dbReference type="CDD" id="cd06450">
    <property type="entry name" value="DOPA_deC_like"/>
    <property type="match status" value="1"/>
</dbReference>
<comment type="caution">
    <text evidence="7">The sequence shown here is derived from an EMBL/GenBank/DDBJ whole genome shotgun (WGS) entry which is preliminary data.</text>
</comment>
<evidence type="ECO:0000256" key="4">
    <source>
        <dbReference type="ARBA" id="ARBA00022898"/>
    </source>
</evidence>
<dbReference type="InterPro" id="IPR015421">
    <property type="entry name" value="PyrdxlP-dep_Trfase_major"/>
</dbReference>
<comment type="similarity">
    <text evidence="2 6">Belongs to the group II decarboxylase family.</text>
</comment>
<evidence type="ECO:0000313" key="8">
    <source>
        <dbReference type="Proteomes" id="UP001576774"/>
    </source>
</evidence>
<keyword evidence="4 6" id="KW-0663">Pyridoxal phosphate</keyword>
<evidence type="ECO:0000256" key="3">
    <source>
        <dbReference type="ARBA" id="ARBA00022793"/>
    </source>
</evidence>
<sequence>MLSLPENLPQQCFDAELLGNSEASWAAYREAIALAQELLINHFAAQSQPYSGTSPEDLAATLDKFNYFPKVGKNLQQVLHTTAKIILNNSVVVSHPACVAHLHCPPVIPALAAEVLISGMNQSMDSWDQSAAATHLEQQMIREVCAWFGYGEVADGIFTSGGTQSNFMGLLLARDRFAQKHLNWSIQQQGLPPEASRFRILCSEVAHFTVRQAAAQLGLGEKAVVAVAVDTGYRISAVKLQETLEALKQEGCLPIAIVATAGTTDFGSIDPLQVISEIAEKEGIWLHVDAAYGGALAICDRYSHLLRGIDGADSIAVDFHKLFYQPISCGAFLLKNRLNFELIKLHTDYLNPESHAEFGMVDLVTKSVQTTRRFDGLKLFITLQAIGQKQLAEMIETTIKLAQATANLIKDDSDLELVNFPTINAVVFRYLPGEIELANSINQQIRLTLLGTGEAVIAQTQINHNVYLKFTLLNPHTTLTHVKEILQRIKEIGQVLSEK</sequence>
<evidence type="ECO:0000313" key="7">
    <source>
        <dbReference type="EMBL" id="MFB2877362.1"/>
    </source>
</evidence>
<dbReference type="SUPFAM" id="SSF53383">
    <property type="entry name" value="PLP-dependent transferases"/>
    <property type="match status" value="1"/>
</dbReference>